<protein>
    <submittedName>
        <fullName evidence="2">Uncharacterized protein</fullName>
    </submittedName>
</protein>
<keyword evidence="3" id="KW-1185">Reference proteome</keyword>
<reference evidence="2 3" key="1">
    <citation type="journal article" date="2024" name="G3 (Bethesda)">
        <title>Genome assembly of Hibiscus sabdariffa L. provides insights into metabolisms of medicinal natural products.</title>
        <authorList>
            <person name="Kim T."/>
        </authorList>
    </citation>
    <scope>NUCLEOTIDE SEQUENCE [LARGE SCALE GENOMIC DNA]</scope>
    <source>
        <strain evidence="2">TK-2024</strain>
        <tissue evidence="2">Old leaves</tissue>
    </source>
</reference>
<proteinExistence type="predicted"/>
<sequence length="298" mass="33068">MQIFQWLFKAADEQGVPNCTTSKDQEDKPEGIIPNKKNNNNRRSKSKKLKPIIFLCNKDIAKPCFYTSIYLKKVDSSSGTTHHRQQPHSQAMMKMKMKKEGSVVVSHKSDSSRVSPLSEAQVAVSSSTNARCHLQQCSGSKEKKDKKPKTMSRMKQLLRWAASSAKSEKGEGNLSKKVDGRRLSISESPKISLRWDVESCSSVSSAISGISVTCSSRNDEACNLVSLNSTFIHGLNRCSGRRGNWITTDSECKALPSSYTFTRTCGAGAMRGDGREKLKFAAVKSVKEKLHRHSFNLI</sequence>
<dbReference type="Proteomes" id="UP001396334">
    <property type="component" value="Unassembled WGS sequence"/>
</dbReference>
<evidence type="ECO:0000313" key="3">
    <source>
        <dbReference type="Proteomes" id="UP001396334"/>
    </source>
</evidence>
<dbReference type="EMBL" id="JBBPBN010000042">
    <property type="protein sequence ID" value="KAK8997571.1"/>
    <property type="molecule type" value="Genomic_DNA"/>
</dbReference>
<name>A0ABR2QA86_9ROSI</name>
<accession>A0ABR2QA86</accession>
<organism evidence="2 3">
    <name type="scientific">Hibiscus sabdariffa</name>
    <name type="common">roselle</name>
    <dbReference type="NCBI Taxonomy" id="183260"/>
    <lineage>
        <taxon>Eukaryota</taxon>
        <taxon>Viridiplantae</taxon>
        <taxon>Streptophyta</taxon>
        <taxon>Embryophyta</taxon>
        <taxon>Tracheophyta</taxon>
        <taxon>Spermatophyta</taxon>
        <taxon>Magnoliopsida</taxon>
        <taxon>eudicotyledons</taxon>
        <taxon>Gunneridae</taxon>
        <taxon>Pentapetalae</taxon>
        <taxon>rosids</taxon>
        <taxon>malvids</taxon>
        <taxon>Malvales</taxon>
        <taxon>Malvaceae</taxon>
        <taxon>Malvoideae</taxon>
        <taxon>Hibiscus</taxon>
    </lineage>
</organism>
<evidence type="ECO:0000313" key="2">
    <source>
        <dbReference type="EMBL" id="KAK8997571.1"/>
    </source>
</evidence>
<feature type="region of interest" description="Disordered" evidence="1">
    <location>
        <begin position="17"/>
        <end position="46"/>
    </location>
</feature>
<comment type="caution">
    <text evidence="2">The sequence shown here is derived from an EMBL/GenBank/DDBJ whole genome shotgun (WGS) entry which is preliminary data.</text>
</comment>
<dbReference type="PANTHER" id="PTHR36038">
    <property type="entry name" value="OS06G0102750 PROTEIN"/>
    <property type="match status" value="1"/>
</dbReference>
<dbReference type="PANTHER" id="PTHR36038:SF3">
    <property type="entry name" value="OVATE FAMILY PROTEIN"/>
    <property type="match status" value="1"/>
</dbReference>
<gene>
    <name evidence="2" type="ORF">V6N11_012124</name>
</gene>
<evidence type="ECO:0000256" key="1">
    <source>
        <dbReference type="SAM" id="MobiDB-lite"/>
    </source>
</evidence>